<dbReference type="InterPro" id="IPR037294">
    <property type="entry name" value="ABC_BtuC-like"/>
</dbReference>
<evidence type="ECO:0000256" key="2">
    <source>
        <dbReference type="ARBA" id="ARBA00008034"/>
    </source>
</evidence>
<dbReference type="eggNOG" id="COG1108">
    <property type="taxonomic scope" value="Bacteria"/>
</dbReference>
<evidence type="ECO:0000256" key="5">
    <source>
        <dbReference type="ARBA" id="ARBA00023136"/>
    </source>
</evidence>
<dbReference type="GO" id="GO:0055085">
    <property type="term" value="P:transmembrane transport"/>
    <property type="evidence" value="ECO:0007669"/>
    <property type="project" value="InterPro"/>
</dbReference>
<dbReference type="Pfam" id="PF00950">
    <property type="entry name" value="ABC-3"/>
    <property type="match status" value="1"/>
</dbReference>
<feature type="transmembrane region" description="Helical" evidence="7">
    <location>
        <begin position="12"/>
        <end position="30"/>
    </location>
</feature>
<dbReference type="PANTHER" id="PTHR30477:SF0">
    <property type="entry name" value="METAL TRANSPORT SYSTEM MEMBRANE PROTEIN TM_0125-RELATED"/>
    <property type="match status" value="1"/>
</dbReference>
<feature type="transmembrane region" description="Helical" evidence="7">
    <location>
        <begin position="194"/>
        <end position="213"/>
    </location>
</feature>
<feature type="transmembrane region" description="Helical" evidence="7">
    <location>
        <begin position="219"/>
        <end position="237"/>
    </location>
</feature>
<feature type="transmembrane region" description="Helical" evidence="7">
    <location>
        <begin position="145"/>
        <end position="164"/>
    </location>
</feature>
<gene>
    <name evidence="8" type="ordered locus">aq_621</name>
</gene>
<evidence type="ECO:0000256" key="6">
    <source>
        <dbReference type="RuleBase" id="RU003943"/>
    </source>
</evidence>
<dbReference type="GO" id="GO:0043190">
    <property type="term" value="C:ATP-binding cassette (ABC) transporter complex"/>
    <property type="evidence" value="ECO:0007669"/>
    <property type="project" value="InterPro"/>
</dbReference>
<dbReference type="AlphaFoldDB" id="O66872"/>
<sequence>MTGVFLILRRYAFLGAGLSHAAFGGIALSFLLGTDVYLTTVIFTILVANFVQFLTQTKKVPGDTAIAVIFSSGMALAVTILGIVRGFGENLFSYLFGNILMVTKEELFYTAGVFLITLLFIGIFYKKLLLTTFSEEMAKVKGINISFLNYSFVTLTALVVVASIKAVGVILASSLVVIPAMSGLILAGSFLSSLIISSVVSTLSVVLGIYISFNYDVPPSGSIVGIAILLFLASFLLRKLPLK</sequence>
<protein>
    <submittedName>
        <fullName evidence="8">Uncharacterized protein</fullName>
    </submittedName>
</protein>
<evidence type="ECO:0000313" key="9">
    <source>
        <dbReference type="Proteomes" id="UP000000798"/>
    </source>
</evidence>
<feature type="transmembrane region" description="Helical" evidence="7">
    <location>
        <begin position="36"/>
        <end position="54"/>
    </location>
</feature>
<dbReference type="SUPFAM" id="SSF81345">
    <property type="entry name" value="ABC transporter involved in vitamin B12 uptake, BtuC"/>
    <property type="match status" value="1"/>
</dbReference>
<evidence type="ECO:0000256" key="4">
    <source>
        <dbReference type="ARBA" id="ARBA00022989"/>
    </source>
</evidence>
<dbReference type="Gene3D" id="1.10.3470.10">
    <property type="entry name" value="ABC transporter involved in vitamin B12 uptake, BtuC"/>
    <property type="match status" value="1"/>
</dbReference>
<dbReference type="STRING" id="224324.aq_621"/>
<name>O66872_AQUAE</name>
<reference evidence="8 9" key="1">
    <citation type="journal article" date="1998" name="Nature">
        <title>The complete genome of the hyperthermophilic bacterium Aquifex aeolicus.</title>
        <authorList>
            <person name="Deckert G."/>
            <person name="Warren P.V."/>
            <person name="Gaasterland T."/>
            <person name="Young W.G."/>
            <person name="Lenox A.L."/>
            <person name="Graham D.E."/>
            <person name="Overbeek R."/>
            <person name="Snead M.A."/>
            <person name="Keller M."/>
            <person name="Aujay M."/>
            <person name="Huber R."/>
            <person name="Feldman R.A."/>
            <person name="Short J.M."/>
            <person name="Olson G.J."/>
            <person name="Swanson R.V."/>
        </authorList>
    </citation>
    <scope>NUCLEOTIDE SEQUENCE [LARGE SCALE GENOMIC DNA]</scope>
    <source>
        <strain evidence="8 9">VF5</strain>
    </source>
</reference>
<comment type="subcellular location">
    <subcellularLocation>
        <location evidence="6">Cell membrane</location>
        <topology evidence="6">Multi-pass membrane protein</topology>
    </subcellularLocation>
    <subcellularLocation>
        <location evidence="1">Membrane</location>
        <topology evidence="1">Multi-pass membrane protein</topology>
    </subcellularLocation>
</comment>
<dbReference type="EMBL" id="AE000657">
    <property type="protein sequence ID" value="AAC06833.1"/>
    <property type="molecule type" value="Genomic_DNA"/>
</dbReference>
<dbReference type="HOGENOM" id="CLU_028808_3_0_0"/>
<dbReference type="InParanoid" id="O66872"/>
<feature type="transmembrane region" description="Helical" evidence="7">
    <location>
        <begin position="66"/>
        <end position="87"/>
    </location>
</feature>
<dbReference type="GO" id="GO:0005886">
    <property type="term" value="C:plasma membrane"/>
    <property type="evidence" value="ECO:0000318"/>
    <property type="project" value="GO_Central"/>
</dbReference>
<dbReference type="InterPro" id="IPR001626">
    <property type="entry name" value="ABC_TroCD"/>
</dbReference>
<dbReference type="GO" id="GO:0010043">
    <property type="term" value="P:response to zinc ion"/>
    <property type="evidence" value="ECO:0000318"/>
    <property type="project" value="GO_Central"/>
</dbReference>
<dbReference type="PIR" id="D70355">
    <property type="entry name" value="D70355"/>
</dbReference>
<keyword evidence="9" id="KW-1185">Reference proteome</keyword>
<feature type="transmembrane region" description="Helical" evidence="7">
    <location>
        <begin position="107"/>
        <end position="125"/>
    </location>
</feature>
<proteinExistence type="inferred from homology"/>
<dbReference type="EnsemblBacteria" id="AAC06833">
    <property type="protein sequence ID" value="AAC06833"/>
    <property type="gene ID" value="aq_621"/>
</dbReference>
<comment type="similarity">
    <text evidence="2 6">Belongs to the ABC-3 integral membrane protein family.</text>
</comment>
<keyword evidence="6" id="KW-0813">Transport</keyword>
<evidence type="ECO:0000256" key="3">
    <source>
        <dbReference type="ARBA" id="ARBA00022692"/>
    </source>
</evidence>
<keyword evidence="5 7" id="KW-0472">Membrane</keyword>
<evidence type="ECO:0000256" key="1">
    <source>
        <dbReference type="ARBA" id="ARBA00004141"/>
    </source>
</evidence>
<evidence type="ECO:0000313" key="8">
    <source>
        <dbReference type="EMBL" id="AAC06833.1"/>
    </source>
</evidence>
<dbReference type="PANTHER" id="PTHR30477">
    <property type="entry name" value="ABC-TRANSPORTER METAL-BINDING PROTEIN"/>
    <property type="match status" value="1"/>
</dbReference>
<dbReference type="Proteomes" id="UP000000798">
    <property type="component" value="Chromosome"/>
</dbReference>
<feature type="transmembrane region" description="Helical" evidence="7">
    <location>
        <begin position="170"/>
        <end position="187"/>
    </location>
</feature>
<dbReference type="KEGG" id="aae:aq_621"/>
<accession>O66872</accession>
<keyword evidence="3 6" id="KW-0812">Transmembrane</keyword>
<organism evidence="8 9">
    <name type="scientific">Aquifex aeolicus (strain VF5)</name>
    <dbReference type="NCBI Taxonomy" id="224324"/>
    <lineage>
        <taxon>Bacteria</taxon>
        <taxon>Pseudomonadati</taxon>
        <taxon>Aquificota</taxon>
        <taxon>Aquificia</taxon>
        <taxon>Aquificales</taxon>
        <taxon>Aquificaceae</taxon>
        <taxon>Aquifex</taxon>
    </lineage>
</organism>
<dbReference type="FunCoup" id="O66872">
    <property type="interactions" value="243"/>
</dbReference>
<keyword evidence="4 7" id="KW-1133">Transmembrane helix</keyword>
<evidence type="ECO:0000256" key="7">
    <source>
        <dbReference type="SAM" id="Phobius"/>
    </source>
</evidence>